<proteinExistence type="predicted"/>
<reference evidence="2 3" key="1">
    <citation type="submission" date="2014-12" db="EMBL/GenBank/DDBJ databases">
        <title>Comparative genome analysis of Bacillus coagulans HM-08, Clostridium butyricum HM-68, Bacillus subtilis HM-66 and Bacillus licheniformis BL-09.</title>
        <authorList>
            <person name="Zhang H."/>
        </authorList>
    </citation>
    <scope>NUCLEOTIDE SEQUENCE [LARGE SCALE GENOMIC DNA]</scope>
    <source>
        <strain evidence="2 3">HM-66</strain>
    </source>
</reference>
<sequence length="143" mass="16602">MKKMLMLAFTFLLVLTIHVGEASAVIVKDEEKVSFTMTENEKWFMKSDNLNSNHWTSHFGYRFTIFDTEGCTINARIMRMTLSGYEITVSEKNFSGDHFDLSATDRVETMPYKTHYLILTKDPDCGDVKVKGLYGFQFDQPEW</sequence>
<dbReference type="Proteomes" id="UP000032247">
    <property type="component" value="Unassembled WGS sequence"/>
</dbReference>
<feature type="signal peptide" evidence="1">
    <location>
        <begin position="1"/>
        <end position="24"/>
    </location>
</feature>
<evidence type="ECO:0000313" key="2">
    <source>
        <dbReference type="EMBL" id="KIU11146.1"/>
    </source>
</evidence>
<gene>
    <name evidence="2" type="ORF">SC09_Contig24orf00022</name>
</gene>
<dbReference type="RefSeq" id="WP_038829973.1">
    <property type="nucleotide sequence ID" value="NZ_CP120621.2"/>
</dbReference>
<dbReference type="AlphaFoldDB" id="A0A0D1L604"/>
<comment type="caution">
    <text evidence="2">The sequence shown here is derived from an EMBL/GenBank/DDBJ whole genome shotgun (WGS) entry which is preliminary data.</text>
</comment>
<dbReference type="PATRIC" id="fig|1423.173.peg.1788"/>
<accession>A0A0D1L604</accession>
<keyword evidence="1" id="KW-0732">Signal</keyword>
<feature type="chain" id="PRO_5002232580" evidence="1">
    <location>
        <begin position="25"/>
        <end position="143"/>
    </location>
</feature>
<dbReference type="EMBL" id="JXBC01000003">
    <property type="protein sequence ID" value="KIU11146.1"/>
    <property type="molecule type" value="Genomic_DNA"/>
</dbReference>
<organism evidence="2 3">
    <name type="scientific">Bacillus subtilis</name>
    <dbReference type="NCBI Taxonomy" id="1423"/>
    <lineage>
        <taxon>Bacteria</taxon>
        <taxon>Bacillati</taxon>
        <taxon>Bacillota</taxon>
        <taxon>Bacilli</taxon>
        <taxon>Bacillales</taxon>
        <taxon>Bacillaceae</taxon>
        <taxon>Bacillus</taxon>
    </lineage>
</organism>
<evidence type="ECO:0000313" key="3">
    <source>
        <dbReference type="Proteomes" id="UP000032247"/>
    </source>
</evidence>
<protein>
    <submittedName>
        <fullName evidence="2">Biofilm forming exported protein</fullName>
    </submittedName>
</protein>
<name>A0A0D1L604_BACIU</name>
<evidence type="ECO:0000256" key="1">
    <source>
        <dbReference type="SAM" id="SignalP"/>
    </source>
</evidence>